<evidence type="ECO:0000256" key="1">
    <source>
        <dbReference type="SAM" id="MobiDB-lite"/>
    </source>
</evidence>
<reference evidence="2 3" key="1">
    <citation type="journal article" date="2024" name="BMC Genomics">
        <title>De novo assembly and annotation of Popillia japonica's genome with initial clues to its potential as an invasive pest.</title>
        <authorList>
            <person name="Cucini C."/>
            <person name="Boschi S."/>
            <person name="Funari R."/>
            <person name="Cardaioli E."/>
            <person name="Iannotti N."/>
            <person name="Marturano G."/>
            <person name="Paoli F."/>
            <person name="Bruttini M."/>
            <person name="Carapelli A."/>
            <person name="Frati F."/>
            <person name="Nardi F."/>
        </authorList>
    </citation>
    <scope>NUCLEOTIDE SEQUENCE [LARGE SCALE GENOMIC DNA]</scope>
    <source>
        <strain evidence="2">DMR45628</strain>
    </source>
</reference>
<gene>
    <name evidence="2" type="ORF">QE152_g779</name>
</gene>
<comment type="caution">
    <text evidence="2">The sequence shown here is derived from an EMBL/GenBank/DDBJ whole genome shotgun (WGS) entry which is preliminary data.</text>
</comment>
<dbReference type="Proteomes" id="UP001458880">
    <property type="component" value="Unassembled WGS sequence"/>
</dbReference>
<dbReference type="EMBL" id="JASPKY010000004">
    <property type="protein sequence ID" value="KAK9754969.1"/>
    <property type="molecule type" value="Genomic_DNA"/>
</dbReference>
<evidence type="ECO:0000313" key="3">
    <source>
        <dbReference type="Proteomes" id="UP001458880"/>
    </source>
</evidence>
<feature type="region of interest" description="Disordered" evidence="1">
    <location>
        <begin position="21"/>
        <end position="43"/>
    </location>
</feature>
<name>A0AAW1N4L1_POPJA</name>
<sequence>MQCDNEKFETFVSGRAEVNMGPEEQTTGEVDMTQNNTSDTSNETNITGDVNLQQMMSAATALIKQNTTMMQMLSNQQTEQSKITNFSVMPDLNQSIGKFSGENGPSEARRWLQQLETSALLHAWPEAFSFETAKNNLTGAAKFWYAGRMYELQNWNDFRTAFRATFLFEHNKTDRNKKMIKRVQNPKENISTYFHESVIMSRT</sequence>
<keyword evidence="3" id="KW-1185">Reference proteome</keyword>
<organism evidence="2 3">
    <name type="scientific">Popillia japonica</name>
    <name type="common">Japanese beetle</name>
    <dbReference type="NCBI Taxonomy" id="7064"/>
    <lineage>
        <taxon>Eukaryota</taxon>
        <taxon>Metazoa</taxon>
        <taxon>Ecdysozoa</taxon>
        <taxon>Arthropoda</taxon>
        <taxon>Hexapoda</taxon>
        <taxon>Insecta</taxon>
        <taxon>Pterygota</taxon>
        <taxon>Neoptera</taxon>
        <taxon>Endopterygota</taxon>
        <taxon>Coleoptera</taxon>
        <taxon>Polyphaga</taxon>
        <taxon>Scarabaeiformia</taxon>
        <taxon>Scarabaeidae</taxon>
        <taxon>Rutelinae</taxon>
        <taxon>Popillia</taxon>
    </lineage>
</organism>
<accession>A0AAW1N4L1</accession>
<dbReference type="AlphaFoldDB" id="A0AAW1N4L1"/>
<proteinExistence type="predicted"/>
<protein>
    <recommendedName>
        <fullName evidence="4">Retrotransposon gag domain-containing protein</fullName>
    </recommendedName>
</protein>
<feature type="compositionally biased region" description="Polar residues" evidence="1">
    <location>
        <begin position="24"/>
        <end position="43"/>
    </location>
</feature>
<evidence type="ECO:0008006" key="4">
    <source>
        <dbReference type="Google" id="ProtNLM"/>
    </source>
</evidence>
<evidence type="ECO:0000313" key="2">
    <source>
        <dbReference type="EMBL" id="KAK9754969.1"/>
    </source>
</evidence>